<protein>
    <recommendedName>
        <fullName evidence="1">Methyltransferase type 11 domain-containing protein</fullName>
    </recommendedName>
</protein>
<name>A0AAD6CJM5_9EURO</name>
<reference evidence="2 3" key="1">
    <citation type="journal article" date="2023" name="IMA Fungus">
        <title>Comparative genomic study of the Penicillium genus elucidates a diverse pangenome and 15 lateral gene transfer events.</title>
        <authorList>
            <person name="Petersen C."/>
            <person name="Sorensen T."/>
            <person name="Nielsen M.R."/>
            <person name="Sondergaard T.E."/>
            <person name="Sorensen J.L."/>
            <person name="Fitzpatrick D.A."/>
            <person name="Frisvad J.C."/>
            <person name="Nielsen K.L."/>
        </authorList>
    </citation>
    <scope>NUCLEOTIDE SEQUENCE [LARGE SCALE GENOMIC DNA]</scope>
    <source>
        <strain evidence="2 3">IBT 35679</strain>
    </source>
</reference>
<keyword evidence="3" id="KW-1185">Reference proteome</keyword>
<dbReference type="PANTHER" id="PTHR44942:SF10">
    <property type="entry name" value="METHYLTRANSFERASE TYPE 11 DOMAIN-CONTAINING PROTEIN"/>
    <property type="match status" value="1"/>
</dbReference>
<dbReference type="CDD" id="cd02440">
    <property type="entry name" value="AdoMet_MTases"/>
    <property type="match status" value="1"/>
</dbReference>
<dbReference type="SUPFAM" id="SSF53335">
    <property type="entry name" value="S-adenosyl-L-methionine-dependent methyltransferases"/>
    <property type="match status" value="1"/>
</dbReference>
<dbReference type="Pfam" id="PF08241">
    <property type="entry name" value="Methyltransf_11"/>
    <property type="match status" value="1"/>
</dbReference>
<evidence type="ECO:0000313" key="2">
    <source>
        <dbReference type="EMBL" id="KAJ5524709.1"/>
    </source>
</evidence>
<feature type="domain" description="Methyltransferase type 11" evidence="1">
    <location>
        <begin position="57"/>
        <end position="159"/>
    </location>
</feature>
<dbReference type="Proteomes" id="UP001220324">
    <property type="component" value="Unassembled WGS sequence"/>
</dbReference>
<proteinExistence type="predicted"/>
<evidence type="ECO:0000259" key="1">
    <source>
        <dbReference type="Pfam" id="PF08241"/>
    </source>
</evidence>
<dbReference type="GO" id="GO:0008757">
    <property type="term" value="F:S-adenosylmethionine-dependent methyltransferase activity"/>
    <property type="evidence" value="ECO:0007669"/>
    <property type="project" value="InterPro"/>
</dbReference>
<dbReference type="AlphaFoldDB" id="A0AAD6CJM5"/>
<sequence length="316" mass="35079">MSQNTSTIPVTTEKTFSNYNQEQGKAYAQGRPDYHPKLYQYVIDIHTSTGGQFDTLLDVGSGPGNAARALGSHFAHATGLDPSEGMVVTARSIGGVTSTSEPIRYEVSTAEHLGTSLSQQPIQDESVDLITAANAAHWFDMSQFWPTAARVLKPGGSVIMWTTGKTCIHHSVPNAAAINSAMDHLEETQLKPFMAPGNFMTRNRYLDLPMPWDLEHPVPGFEEAEFVRKDWDASEEFLAHQPEVNLDLMEKMFETMSPVVRWREAHPDTVGTEDDILKIFRRTIERLLHEAGVEKGKETIKGAMQAVVLVVKKRSN</sequence>
<dbReference type="InterPro" id="IPR013216">
    <property type="entry name" value="Methyltransf_11"/>
</dbReference>
<dbReference type="PANTHER" id="PTHR44942">
    <property type="entry name" value="METHYLTRANSF_11 DOMAIN-CONTAINING PROTEIN"/>
    <property type="match status" value="1"/>
</dbReference>
<comment type="caution">
    <text evidence="2">The sequence shown here is derived from an EMBL/GenBank/DDBJ whole genome shotgun (WGS) entry which is preliminary data.</text>
</comment>
<accession>A0AAD6CJM5</accession>
<dbReference type="InterPro" id="IPR051052">
    <property type="entry name" value="Diverse_substrate_MTase"/>
</dbReference>
<organism evidence="2 3">
    <name type="scientific">Penicillium frequentans</name>
    <dbReference type="NCBI Taxonomy" id="3151616"/>
    <lineage>
        <taxon>Eukaryota</taxon>
        <taxon>Fungi</taxon>
        <taxon>Dikarya</taxon>
        <taxon>Ascomycota</taxon>
        <taxon>Pezizomycotina</taxon>
        <taxon>Eurotiomycetes</taxon>
        <taxon>Eurotiomycetidae</taxon>
        <taxon>Eurotiales</taxon>
        <taxon>Aspergillaceae</taxon>
        <taxon>Penicillium</taxon>
    </lineage>
</organism>
<evidence type="ECO:0000313" key="3">
    <source>
        <dbReference type="Proteomes" id="UP001220324"/>
    </source>
</evidence>
<dbReference type="InterPro" id="IPR029063">
    <property type="entry name" value="SAM-dependent_MTases_sf"/>
</dbReference>
<dbReference type="EMBL" id="JAQIZZ010000008">
    <property type="protein sequence ID" value="KAJ5524709.1"/>
    <property type="molecule type" value="Genomic_DNA"/>
</dbReference>
<gene>
    <name evidence="2" type="ORF">N7494_011359</name>
</gene>
<dbReference type="Gene3D" id="3.40.50.150">
    <property type="entry name" value="Vaccinia Virus protein VP39"/>
    <property type="match status" value="1"/>
</dbReference>